<dbReference type="Proteomes" id="UP000238523">
    <property type="component" value="Chromosome"/>
</dbReference>
<evidence type="ECO:0000313" key="2">
    <source>
        <dbReference type="EMBL" id="AUW40610.1"/>
    </source>
</evidence>
<gene>
    <name evidence="2" type="ORF">CUJ84_Chr000190</name>
</gene>
<dbReference type="AlphaFoldDB" id="A0A2K9YX99"/>
<proteinExistence type="predicted"/>
<reference evidence="2 3" key="1">
    <citation type="submission" date="2017-11" db="EMBL/GenBank/DDBJ databases">
        <title>Complete genome of Rhizobium leguminosarum Norway, an ineffective micro-symbiont.</title>
        <authorList>
            <person name="Hoffrichter A."/>
            <person name="Liang J."/>
            <person name="Brachmann A."/>
            <person name="Marin M."/>
        </authorList>
    </citation>
    <scope>NUCLEOTIDE SEQUENCE [LARGE SCALE GENOMIC DNA]</scope>
    <source>
        <strain evidence="2 3">Norway</strain>
    </source>
</reference>
<accession>A0A2K9YX99</accession>
<organism evidence="2 3">
    <name type="scientific">Rhizobium leguminosarum</name>
    <dbReference type="NCBI Taxonomy" id="384"/>
    <lineage>
        <taxon>Bacteria</taxon>
        <taxon>Pseudomonadati</taxon>
        <taxon>Pseudomonadota</taxon>
        <taxon>Alphaproteobacteria</taxon>
        <taxon>Hyphomicrobiales</taxon>
        <taxon>Rhizobiaceae</taxon>
        <taxon>Rhizobium/Agrobacterium group</taxon>
        <taxon>Rhizobium</taxon>
    </lineage>
</organism>
<evidence type="ECO:0000256" key="1">
    <source>
        <dbReference type="SAM" id="MobiDB-lite"/>
    </source>
</evidence>
<sequence>MALMAAPHPNLAGVEPLVSTRPADPRKNGATGRALRKVGGERRGRDPWLDPGWCRQADEGQASAIPQEPGVEDVSGTWR</sequence>
<feature type="region of interest" description="Disordered" evidence="1">
    <location>
        <begin position="1"/>
        <end position="79"/>
    </location>
</feature>
<protein>
    <submittedName>
        <fullName evidence="2">Uncharacterized protein</fullName>
    </submittedName>
</protein>
<name>A0A2K9YX99_RHILE</name>
<dbReference type="EMBL" id="CP025012">
    <property type="protein sequence ID" value="AUW40610.1"/>
    <property type="molecule type" value="Genomic_DNA"/>
</dbReference>
<evidence type="ECO:0000313" key="3">
    <source>
        <dbReference type="Proteomes" id="UP000238523"/>
    </source>
</evidence>
<feature type="compositionally biased region" description="Basic and acidic residues" evidence="1">
    <location>
        <begin position="38"/>
        <end position="48"/>
    </location>
</feature>